<dbReference type="EnsemblPlants" id="MELO3C012947.2.1">
    <property type="protein sequence ID" value="MELO3C012947.2.1"/>
    <property type="gene ID" value="MELO3C012947.2"/>
</dbReference>
<dbReference type="PROSITE" id="PS50228">
    <property type="entry name" value="SUEL_LECTIN"/>
    <property type="match status" value="1"/>
</dbReference>
<dbReference type="InterPro" id="IPR041392">
    <property type="entry name" value="GHD"/>
</dbReference>
<dbReference type="PROSITE" id="PS01182">
    <property type="entry name" value="GLYCOSYL_HYDROL_F35"/>
    <property type="match status" value="1"/>
</dbReference>
<protein>
    <recommendedName>
        <fullName evidence="3 7">Beta-galactosidase</fullName>
        <ecNumber evidence="3 7">3.2.1.23</ecNumber>
    </recommendedName>
</protein>
<dbReference type="FunFam" id="3.20.20.80:FF:000006">
    <property type="entry name" value="Beta-galactosidase"/>
    <property type="match status" value="1"/>
</dbReference>
<dbReference type="PANTHER" id="PTHR23421">
    <property type="entry name" value="BETA-GALACTOSIDASE RELATED"/>
    <property type="match status" value="1"/>
</dbReference>
<dbReference type="Pfam" id="PF02140">
    <property type="entry name" value="SUEL_Lectin"/>
    <property type="match status" value="1"/>
</dbReference>
<keyword evidence="6 7" id="KW-0326">Glycosidase</keyword>
<dbReference type="GO" id="GO:0005975">
    <property type="term" value="P:carbohydrate metabolic process"/>
    <property type="evidence" value="ECO:0007669"/>
    <property type="project" value="InterPro"/>
</dbReference>
<evidence type="ECO:0000256" key="6">
    <source>
        <dbReference type="ARBA" id="ARBA00023295"/>
    </source>
</evidence>
<dbReference type="Gramene" id="MELO3C012947.2.1">
    <property type="protein sequence ID" value="MELO3C012947.2.1"/>
    <property type="gene ID" value="MELO3C012947.2"/>
</dbReference>
<feature type="domain" description="SUEL-type lectin" evidence="10">
    <location>
        <begin position="737"/>
        <end position="824"/>
    </location>
</feature>
<reference evidence="11" key="1">
    <citation type="submission" date="2023-03" db="UniProtKB">
        <authorList>
            <consortium name="EnsemblPlants"/>
        </authorList>
    </citation>
    <scope>IDENTIFICATION</scope>
</reference>
<dbReference type="GO" id="GO:0030246">
    <property type="term" value="F:carbohydrate binding"/>
    <property type="evidence" value="ECO:0007669"/>
    <property type="project" value="InterPro"/>
</dbReference>
<proteinExistence type="inferred from homology"/>
<comment type="catalytic activity">
    <reaction evidence="1 7">
        <text>Hydrolysis of terminal non-reducing beta-D-galactose residues in beta-D-galactosides.</text>
        <dbReference type="EC" id="3.2.1.23"/>
    </reaction>
</comment>
<dbReference type="SUPFAM" id="SSF49785">
    <property type="entry name" value="Galactose-binding domain-like"/>
    <property type="match status" value="2"/>
</dbReference>
<evidence type="ECO:0000313" key="11">
    <source>
        <dbReference type="EnsemblPlants" id="MELO3C012947.2.1"/>
    </source>
</evidence>
<dbReference type="Pfam" id="PF21467">
    <property type="entry name" value="BetaGal_gal-bd"/>
    <property type="match status" value="1"/>
</dbReference>
<evidence type="ECO:0000256" key="2">
    <source>
        <dbReference type="ARBA" id="ARBA00009809"/>
    </source>
</evidence>
<dbReference type="GO" id="GO:0004565">
    <property type="term" value="F:beta-galactosidase activity"/>
    <property type="evidence" value="ECO:0007669"/>
    <property type="project" value="UniProtKB-EC"/>
</dbReference>
<dbReference type="InterPro" id="IPR017853">
    <property type="entry name" value="GH"/>
</dbReference>
<evidence type="ECO:0000259" key="10">
    <source>
        <dbReference type="PROSITE" id="PS50228"/>
    </source>
</evidence>
<dbReference type="eggNOG" id="KOG0496">
    <property type="taxonomic scope" value="Eukaryota"/>
</dbReference>
<dbReference type="InterPro" id="IPR001944">
    <property type="entry name" value="Glycoside_Hdrlase_35"/>
</dbReference>
<evidence type="ECO:0000256" key="1">
    <source>
        <dbReference type="ARBA" id="ARBA00001412"/>
    </source>
</evidence>
<name>A0A1S3BIK7_CUCME</name>
<dbReference type="Gene3D" id="2.60.120.260">
    <property type="entry name" value="Galactose-binding domain-like"/>
    <property type="match status" value="1"/>
</dbReference>
<evidence type="ECO:0000256" key="7">
    <source>
        <dbReference type="RuleBase" id="RU000675"/>
    </source>
</evidence>
<accession>A0A1S3BIK7</accession>
<dbReference type="Gene3D" id="2.60.120.740">
    <property type="match status" value="1"/>
</dbReference>
<dbReference type="PRINTS" id="PR00742">
    <property type="entry name" value="GLHYDRLASE35"/>
</dbReference>
<dbReference type="PROSITE" id="PS51257">
    <property type="entry name" value="PROKAR_LIPOPROTEIN"/>
    <property type="match status" value="1"/>
</dbReference>
<gene>
    <name evidence="11" type="primary">103490083</name>
</gene>
<keyword evidence="5 7" id="KW-0378">Hydrolase</keyword>
<dbReference type="SUPFAM" id="SSF51445">
    <property type="entry name" value="(Trans)glycosidases"/>
    <property type="match status" value="1"/>
</dbReference>
<dbReference type="AlphaFoldDB" id="A0A1S3BIK7"/>
<evidence type="ECO:0000256" key="4">
    <source>
        <dbReference type="ARBA" id="ARBA00022729"/>
    </source>
</evidence>
<evidence type="ECO:0000256" key="3">
    <source>
        <dbReference type="ARBA" id="ARBA00012756"/>
    </source>
</evidence>
<evidence type="ECO:0000256" key="9">
    <source>
        <dbReference type="SAM" id="SignalP"/>
    </source>
</evidence>
<dbReference type="Gene3D" id="3.20.20.80">
    <property type="entry name" value="Glycosidases"/>
    <property type="match status" value="1"/>
</dbReference>
<dbReference type="Pfam" id="PF17834">
    <property type="entry name" value="GHD"/>
    <property type="match status" value="1"/>
</dbReference>
<dbReference type="CDD" id="cd22842">
    <property type="entry name" value="Gal_Rha_Lectin_BGal"/>
    <property type="match status" value="1"/>
</dbReference>
<evidence type="ECO:0000256" key="8">
    <source>
        <dbReference type="RuleBase" id="RU003679"/>
    </source>
</evidence>
<dbReference type="InterPro" id="IPR008979">
    <property type="entry name" value="Galactose-bd-like_sf"/>
</dbReference>
<dbReference type="InterPro" id="IPR043159">
    <property type="entry name" value="Lectin_gal-bd_sf"/>
</dbReference>
<comment type="similarity">
    <text evidence="2 8">Belongs to the glycosyl hydrolase 35 family.</text>
</comment>
<dbReference type="InterPro" id="IPR019801">
    <property type="entry name" value="Glyco_hydro_35_CS"/>
</dbReference>
<dbReference type="InterPro" id="IPR031330">
    <property type="entry name" value="Gly_Hdrlase_35_cat"/>
</dbReference>
<organism evidence="11">
    <name type="scientific">Cucumis melo</name>
    <name type="common">Muskmelon</name>
    <dbReference type="NCBI Taxonomy" id="3656"/>
    <lineage>
        <taxon>Eukaryota</taxon>
        <taxon>Viridiplantae</taxon>
        <taxon>Streptophyta</taxon>
        <taxon>Embryophyta</taxon>
        <taxon>Tracheophyta</taxon>
        <taxon>Spermatophyta</taxon>
        <taxon>Magnoliopsida</taxon>
        <taxon>eudicotyledons</taxon>
        <taxon>Gunneridae</taxon>
        <taxon>Pentapetalae</taxon>
        <taxon>rosids</taxon>
        <taxon>fabids</taxon>
        <taxon>Cucurbitales</taxon>
        <taxon>Cucurbitaceae</taxon>
        <taxon>Benincaseae</taxon>
        <taxon>Cucumis</taxon>
    </lineage>
</organism>
<evidence type="ECO:0000256" key="5">
    <source>
        <dbReference type="ARBA" id="ARBA00022801"/>
    </source>
</evidence>
<dbReference type="InterPro" id="IPR048913">
    <property type="entry name" value="BetaGal_gal-bd"/>
</dbReference>
<feature type="chain" id="PRO_5044565258" description="Beta-galactosidase" evidence="9">
    <location>
        <begin position="25"/>
        <end position="826"/>
    </location>
</feature>
<dbReference type="FunFam" id="2.60.120.260:FF:000142">
    <property type="entry name" value="Beta-galactosidase"/>
    <property type="match status" value="1"/>
</dbReference>
<dbReference type="InterPro" id="IPR000922">
    <property type="entry name" value="Lectin_gal-bd_dom"/>
</dbReference>
<keyword evidence="4 9" id="KW-0732">Signal</keyword>
<dbReference type="Pfam" id="PF01301">
    <property type="entry name" value="Glyco_hydro_35"/>
    <property type="match status" value="1"/>
</dbReference>
<dbReference type="EC" id="3.2.1.23" evidence="3 7"/>
<sequence length="826" mass="92921">MFKLFQWLVLHLIVTLACLSCCIGDNVSYDSNAIIINGERRIIFSGSIHYPRSTEEMWPDLIQKAKDGGLDAIETYIFWDRHEPHRRKYDFSGHLNFIKFFQLIQEVGLYVVMRIGPYVCAEWNYGGFPLWLHNMPGIQLRTNNQVYKNEMQTFTTKIVNMCKQANLFASQGGPIILAQIENEYGNVMTPYGEAGKTYINWCAQMAESLNIDIPWIMCQQSDAPQPIINTCNGFYCDNFTPNNPNSPKMFTENWVGWFKKWGDKDPHRTAEDVAFSVARFFQSGGIFNNYYMYHGGTNFGRTSGGPFITTSYDYDAPLDEYGNLNQPKWGHLKQLHASIKLGEKILTNSTRSNQNFSSSITLTKFSNLETGEMFCFLSNVDENNDAIIDLLADRKYFLPAWSVSILDGCNKEVFNTAKVTSQTSIFFKEQNEKENAKLSWTWASEPMRDTLQGYGTIKANLLLEQKGTTIDSSDYLWYMTNVNTNATSSLQNVTLQVNTKGHVLHAFINRRYIGSQWGSNGQSFVFEKPIQLKLGNNTITLLSATVGLKNYDAFYDTVPTGIDGGPIYLIGDGNVTTDLSSNLWSYKVGLNGERKQLYNPMFSNRTKWNQLNKKSIGRRMTWFKATFKTPSGTDPVVLDMQGMGKGQAWVNGRSIGRFWPSFIASNDSCSATCDYKGAYDPSKCVENCGNSSQRWYHIPRSFMSDDMNTLILFEEIGGNPQRVSVQTITIGTICGNADEGSTLELSCQGGHIISQIQFASYGHPEGKCGSFQPGLWDVTKNTTIMVEKACIGMENCSIDVSPNLFEMSNVAGPSAKLTVQALCSHD</sequence>
<feature type="signal peptide" evidence="9">
    <location>
        <begin position="1"/>
        <end position="24"/>
    </location>
</feature>